<dbReference type="InterPro" id="IPR013108">
    <property type="entry name" value="Amidohydro_3"/>
</dbReference>
<dbReference type="InterPro" id="IPR033932">
    <property type="entry name" value="YtcJ-like"/>
</dbReference>
<dbReference type="SUPFAM" id="SSF51338">
    <property type="entry name" value="Composite domain of metallo-dependent hydrolases"/>
    <property type="match status" value="1"/>
</dbReference>
<dbReference type="OrthoDB" id="9767366at2"/>
<protein>
    <recommendedName>
        <fullName evidence="1">Amidohydrolase 3 domain-containing protein</fullName>
    </recommendedName>
</protein>
<dbReference type="Gene3D" id="3.20.20.140">
    <property type="entry name" value="Metal-dependent hydrolases"/>
    <property type="match status" value="1"/>
</dbReference>
<evidence type="ECO:0000259" key="1">
    <source>
        <dbReference type="Pfam" id="PF07969"/>
    </source>
</evidence>
<dbReference type="RefSeq" id="WP_091373967.1">
    <property type="nucleotide sequence ID" value="NZ_LT629740.1"/>
</dbReference>
<proteinExistence type="predicted"/>
<dbReference type="InterPro" id="IPR011059">
    <property type="entry name" value="Metal-dep_hydrolase_composite"/>
</dbReference>
<gene>
    <name evidence="2" type="ORF">SAMN05216490_2852</name>
</gene>
<dbReference type="Pfam" id="PF07969">
    <property type="entry name" value="Amidohydro_3"/>
    <property type="match status" value="1"/>
</dbReference>
<dbReference type="SUPFAM" id="SSF51556">
    <property type="entry name" value="Metallo-dependent hydrolases"/>
    <property type="match status" value="1"/>
</dbReference>
<evidence type="ECO:0000313" key="2">
    <source>
        <dbReference type="EMBL" id="SDT24924.1"/>
    </source>
</evidence>
<feature type="domain" description="Amidohydrolase 3" evidence="1">
    <location>
        <begin position="52"/>
        <end position="524"/>
    </location>
</feature>
<accession>A0A1H1YU09</accession>
<dbReference type="STRING" id="652787.SAMN05216490_2852"/>
<evidence type="ECO:0000313" key="3">
    <source>
        <dbReference type="Proteomes" id="UP000199679"/>
    </source>
</evidence>
<keyword evidence="3" id="KW-1185">Reference proteome</keyword>
<organism evidence="2 3">
    <name type="scientific">Mucilaginibacter mallensis</name>
    <dbReference type="NCBI Taxonomy" id="652787"/>
    <lineage>
        <taxon>Bacteria</taxon>
        <taxon>Pseudomonadati</taxon>
        <taxon>Bacteroidota</taxon>
        <taxon>Sphingobacteriia</taxon>
        <taxon>Sphingobacteriales</taxon>
        <taxon>Sphingobacteriaceae</taxon>
        <taxon>Mucilaginibacter</taxon>
    </lineage>
</organism>
<dbReference type="EMBL" id="LT629740">
    <property type="protein sequence ID" value="SDT24924.1"/>
    <property type="molecule type" value="Genomic_DNA"/>
</dbReference>
<dbReference type="PANTHER" id="PTHR22642:SF2">
    <property type="entry name" value="PROTEIN LONG AFTER FAR-RED 3"/>
    <property type="match status" value="1"/>
</dbReference>
<reference evidence="2 3" key="1">
    <citation type="submission" date="2016-10" db="EMBL/GenBank/DDBJ databases">
        <authorList>
            <person name="de Groot N.N."/>
        </authorList>
    </citation>
    <scope>NUCLEOTIDE SEQUENCE [LARGE SCALE GENOMIC DNA]</scope>
    <source>
        <strain evidence="2 3">MP1X4</strain>
    </source>
</reference>
<dbReference type="Proteomes" id="UP000199679">
    <property type="component" value="Chromosome I"/>
</dbReference>
<dbReference type="Gene3D" id="3.10.310.70">
    <property type="match status" value="1"/>
</dbReference>
<name>A0A1H1YU09_MUCMA</name>
<dbReference type="Gene3D" id="2.30.40.10">
    <property type="entry name" value="Urease, subunit C, domain 1"/>
    <property type="match status" value="1"/>
</dbReference>
<dbReference type="PANTHER" id="PTHR22642">
    <property type="entry name" value="IMIDAZOLONEPROPIONASE"/>
    <property type="match status" value="1"/>
</dbReference>
<dbReference type="GO" id="GO:0016810">
    <property type="term" value="F:hydrolase activity, acting on carbon-nitrogen (but not peptide) bonds"/>
    <property type="evidence" value="ECO:0007669"/>
    <property type="project" value="InterPro"/>
</dbReference>
<sequence>MANLIIHNANLLSLHQGFKQDSGDTIAIEGNSIKAIGRWDELKSLVHAGTTVIDAGGKTVMPGFNDSHIHIWKVGNLKTFMLDVRSAGSLDEMLGMIRDYHWRNPDVSWITARGFNEAGWKDGRMPDKNDLDKVVNNKPVYVIRTCAHIAVANTRALEASNITANTPVPSGGMMYIGADRKPNGVFSETALGLVSKHIPAYTKSELKVMVKAARNELYSLGITAATDPAVDPLLLQAYYEMHEADELGFRLNAIPILLPDGGEKPYELPEYYSSDWFNVNTVKFFSDGGLSGKTAALKRYYKNTKEQGILRLQKEQYLQLGKAAMEKGLGLATHAIGDAAIEFVVDSYRQLTEIFPNTIKRIEHLGLPEEKHLETMAKYNMATSMQTIFISELGKNFRQYLDQEYLDQCYPVKSVLKHGILTALSSDAPVVSDLNPLKGTQAAVTRKDNEGYAVAPRESISVAEALKAYTINAAAIGNATQYGALQPGQLADLIILSHDPLKTAANELSHIKIERTFVDGKCVFQV</sequence>
<dbReference type="CDD" id="cd01300">
    <property type="entry name" value="YtcJ_like"/>
    <property type="match status" value="1"/>
</dbReference>
<dbReference type="AlphaFoldDB" id="A0A1H1YU09"/>
<dbReference type="InterPro" id="IPR032466">
    <property type="entry name" value="Metal_Hydrolase"/>
</dbReference>